<keyword evidence="8 12" id="KW-0786">Thiamine pyrophosphate</keyword>
<dbReference type="InterPro" id="IPR017820">
    <property type="entry name" value="Sulphoacetald_Actrfrase"/>
</dbReference>
<feature type="domain" description="Thiamine pyrophosphate enzyme N-terminal TPP-binding" evidence="15">
    <location>
        <begin position="18"/>
        <end position="133"/>
    </location>
</feature>
<dbReference type="Gene3D" id="3.40.50.1220">
    <property type="entry name" value="TPP-binding domain"/>
    <property type="match status" value="1"/>
</dbReference>
<feature type="domain" description="Thiamine pyrophosphate enzyme TPP-binding" evidence="14">
    <location>
        <begin position="419"/>
        <end position="565"/>
    </location>
</feature>
<evidence type="ECO:0000256" key="5">
    <source>
        <dbReference type="ARBA" id="ARBA00022679"/>
    </source>
</evidence>
<dbReference type="GO" id="GO:0050660">
    <property type="term" value="F:flavin adenine dinucleotide binding"/>
    <property type="evidence" value="ECO:0007669"/>
    <property type="project" value="TreeGrafter"/>
</dbReference>
<evidence type="ECO:0000256" key="4">
    <source>
        <dbReference type="ARBA" id="ARBA00012971"/>
    </source>
</evidence>
<dbReference type="eggNOG" id="COG0028">
    <property type="taxonomic scope" value="Bacteria"/>
</dbReference>
<comment type="cofactor">
    <cofactor evidence="1">
        <name>Mg(2+)</name>
        <dbReference type="ChEBI" id="CHEBI:18420"/>
    </cofactor>
</comment>
<dbReference type="InterPro" id="IPR000399">
    <property type="entry name" value="TPP-bd_CS"/>
</dbReference>
<evidence type="ECO:0000256" key="1">
    <source>
        <dbReference type="ARBA" id="ARBA00001946"/>
    </source>
</evidence>
<dbReference type="GO" id="GO:0003984">
    <property type="term" value="F:acetolactate synthase activity"/>
    <property type="evidence" value="ECO:0007669"/>
    <property type="project" value="TreeGrafter"/>
</dbReference>
<evidence type="ECO:0000256" key="7">
    <source>
        <dbReference type="ARBA" id="ARBA00022842"/>
    </source>
</evidence>
<dbReference type="STRING" id="349102.Rsph17025_0760"/>
<dbReference type="FunFam" id="3.40.50.970:FF:000107">
    <property type="entry name" value="Sulfoacetaldehyde acetyltransferase Xsc"/>
    <property type="match status" value="1"/>
</dbReference>
<feature type="domain" description="Thiamine pyrophosphate enzyme central" evidence="13">
    <location>
        <begin position="204"/>
        <end position="340"/>
    </location>
</feature>
<dbReference type="SUPFAM" id="SSF52467">
    <property type="entry name" value="DHS-like NAD/FAD-binding domain"/>
    <property type="match status" value="1"/>
</dbReference>
<accession>A4WQK2</accession>
<dbReference type="GO" id="GO:0000287">
    <property type="term" value="F:magnesium ion binding"/>
    <property type="evidence" value="ECO:0007669"/>
    <property type="project" value="InterPro"/>
</dbReference>
<organism evidence="16">
    <name type="scientific">Cereibacter sphaeroides (strain ATCC 17025 / ATH 2.4.3)</name>
    <name type="common">Rhodobacter sphaeroides</name>
    <dbReference type="NCBI Taxonomy" id="349102"/>
    <lineage>
        <taxon>Bacteria</taxon>
        <taxon>Pseudomonadati</taxon>
        <taxon>Pseudomonadota</taxon>
        <taxon>Alphaproteobacteria</taxon>
        <taxon>Rhodobacterales</taxon>
        <taxon>Paracoccaceae</taxon>
        <taxon>Cereibacter</taxon>
    </lineage>
</organism>
<dbReference type="PANTHER" id="PTHR18968">
    <property type="entry name" value="THIAMINE PYROPHOSPHATE ENZYMES"/>
    <property type="match status" value="1"/>
</dbReference>
<evidence type="ECO:0000256" key="10">
    <source>
        <dbReference type="ARBA" id="ARBA00074574"/>
    </source>
</evidence>
<dbReference type="CDD" id="cd07035">
    <property type="entry name" value="TPP_PYR_POX_like"/>
    <property type="match status" value="1"/>
</dbReference>
<keyword evidence="6" id="KW-0479">Metal-binding</keyword>
<sequence length="602" mass="64722">MGGPRGRHIHQRTSTMEMTTEEAFVKVLQRHGIRQAFGIIGSAMMPISDLFPKAGITFWDCAHEGNAGIMADGFTRATGRMAMLVAQNGPGVTNFVTAVKTAYWNHTPLLLVTPQAANRTIGQGGFQEVEQMAAFRDMVAWQEEVRDPARIAEVLNRVIQKARRASAPAQINVPRDLWTRQIDIELPEPLDIEPSPGGAASIVRAADLLTRARFPVILNGAGVVLSGAIPATVRLAERLGAPVACGYQHNDAFPQAHPLALGPLGYNGSKAAMEVIAQADVVLALGTRLNPFSTLPAYGIDYWPRDAAVIQVDLNPDRIGLTKPVALGIAGDAGQVAEAILSALGPMAGDEGRADRQALVAQRRSAWAQELAGLDHEEDDPGTDWNARARAREPAKISPRMAWRAITAALPREAIISTDIGNNCAIGNAYPGFDEGRRYLAPGLFGPCGYGLPAIIGARIGRPDLPAVGFAGDGAFGISMNEMVSLGRPGWPGITMVIFRNYQWGAEKRNTTLWYADNFVGTELNDKVSYAGIARACGLEGVQVWTMEELTETLRLAVAAQKDGVTTFLEVMLNQELGEPFRRDAMTKPVVLAGIDRADLRA</sequence>
<comment type="cofactor">
    <cofactor evidence="2">
        <name>thiamine diphosphate</name>
        <dbReference type="ChEBI" id="CHEBI:58937"/>
    </cofactor>
</comment>
<dbReference type="InterPro" id="IPR012000">
    <property type="entry name" value="Thiamin_PyroP_enz_cen_dom"/>
</dbReference>
<dbReference type="InterPro" id="IPR029035">
    <property type="entry name" value="DHS-like_NAD/FAD-binding_dom"/>
</dbReference>
<evidence type="ECO:0000259" key="15">
    <source>
        <dbReference type="Pfam" id="PF02776"/>
    </source>
</evidence>
<comment type="similarity">
    <text evidence="3 12">Belongs to the TPP enzyme family.</text>
</comment>
<keyword evidence="5" id="KW-0808">Transferase</keyword>
<dbReference type="KEGG" id="rsq:Rsph17025_0760"/>
<name>A4WQK2_CERS5</name>
<evidence type="ECO:0000259" key="14">
    <source>
        <dbReference type="Pfam" id="PF02775"/>
    </source>
</evidence>
<dbReference type="NCBIfam" id="TIGR03457">
    <property type="entry name" value="sulphoacet_xsc"/>
    <property type="match status" value="1"/>
</dbReference>
<dbReference type="InterPro" id="IPR011766">
    <property type="entry name" value="TPP_enzyme_TPP-bd"/>
</dbReference>
<dbReference type="HOGENOM" id="CLU_013748_3_1_5"/>
<dbReference type="InterPro" id="IPR012001">
    <property type="entry name" value="Thiamin_PyroP_enz_TPP-bd_dom"/>
</dbReference>
<dbReference type="Pfam" id="PF00205">
    <property type="entry name" value="TPP_enzyme_M"/>
    <property type="match status" value="1"/>
</dbReference>
<dbReference type="InterPro" id="IPR029061">
    <property type="entry name" value="THDP-binding"/>
</dbReference>
<evidence type="ECO:0000256" key="9">
    <source>
        <dbReference type="ARBA" id="ARBA00023315"/>
    </source>
</evidence>
<dbReference type="EC" id="2.3.3.15" evidence="4 11"/>
<dbReference type="GO" id="GO:0009097">
    <property type="term" value="P:isoleucine biosynthetic process"/>
    <property type="evidence" value="ECO:0007669"/>
    <property type="project" value="TreeGrafter"/>
</dbReference>
<dbReference type="Gene3D" id="3.40.50.970">
    <property type="match status" value="2"/>
</dbReference>
<protein>
    <recommendedName>
        <fullName evidence="10 11">Sulfoacetaldehyde acetyltransferase</fullName>
        <ecNumber evidence="4 11">2.3.3.15</ecNumber>
    </recommendedName>
</protein>
<evidence type="ECO:0000313" key="16">
    <source>
        <dbReference type="EMBL" id="ABP69666.1"/>
    </source>
</evidence>
<keyword evidence="7" id="KW-0460">Magnesium</keyword>
<dbReference type="AlphaFoldDB" id="A4WQK2"/>
<evidence type="ECO:0000259" key="13">
    <source>
        <dbReference type="Pfam" id="PF00205"/>
    </source>
</evidence>
<dbReference type="PROSITE" id="PS00187">
    <property type="entry name" value="TPP_ENZYMES"/>
    <property type="match status" value="1"/>
</dbReference>
<proteinExistence type="inferred from homology"/>
<dbReference type="GO" id="GO:0030976">
    <property type="term" value="F:thiamine pyrophosphate binding"/>
    <property type="evidence" value="ECO:0007669"/>
    <property type="project" value="InterPro"/>
</dbReference>
<dbReference type="GO" id="GO:0009099">
    <property type="term" value="P:L-valine biosynthetic process"/>
    <property type="evidence" value="ECO:0007669"/>
    <property type="project" value="TreeGrafter"/>
</dbReference>
<reference evidence="16" key="1">
    <citation type="submission" date="2007-04" db="EMBL/GenBank/DDBJ databases">
        <title>Complete sequence of chromosome of Rhodobacter sphaeroides ATCC 17025.</title>
        <authorList>
            <consortium name="US DOE Joint Genome Institute"/>
            <person name="Copeland A."/>
            <person name="Lucas S."/>
            <person name="Lapidus A."/>
            <person name="Barry K."/>
            <person name="Detter J.C."/>
            <person name="Glavina del Rio T."/>
            <person name="Hammon N."/>
            <person name="Israni S."/>
            <person name="Dalin E."/>
            <person name="Tice H."/>
            <person name="Pitluck S."/>
            <person name="Chertkov O."/>
            <person name="Brettin T."/>
            <person name="Bruce D."/>
            <person name="Han C."/>
            <person name="Schmutz J."/>
            <person name="Larimer F."/>
            <person name="Land M."/>
            <person name="Hauser L."/>
            <person name="Kyrpides N."/>
            <person name="Kim E."/>
            <person name="Richardson P."/>
            <person name="Mackenzie C."/>
            <person name="Choudhary M."/>
            <person name="Donohue T.J."/>
            <person name="Kaplan S."/>
        </authorList>
    </citation>
    <scope>NUCLEOTIDE SEQUENCE [LARGE SCALE GENOMIC DNA]</scope>
    <source>
        <strain evidence="16">ATCC 17025</strain>
    </source>
</reference>
<dbReference type="PANTHER" id="PTHR18968:SF13">
    <property type="entry name" value="ACETOLACTATE SYNTHASE CATALYTIC SUBUNIT, MITOCHONDRIAL"/>
    <property type="match status" value="1"/>
</dbReference>
<evidence type="ECO:0000256" key="6">
    <source>
        <dbReference type="ARBA" id="ARBA00022723"/>
    </source>
</evidence>
<evidence type="ECO:0000256" key="11">
    <source>
        <dbReference type="NCBIfam" id="TIGR03457"/>
    </source>
</evidence>
<keyword evidence="9" id="KW-0012">Acyltransferase</keyword>
<dbReference type="SUPFAM" id="SSF52518">
    <property type="entry name" value="Thiamin diphosphate-binding fold (THDP-binding)"/>
    <property type="match status" value="2"/>
</dbReference>
<evidence type="ECO:0000256" key="12">
    <source>
        <dbReference type="RuleBase" id="RU362132"/>
    </source>
</evidence>
<dbReference type="GO" id="GO:0019529">
    <property type="term" value="P:taurine catabolic process"/>
    <property type="evidence" value="ECO:0007669"/>
    <property type="project" value="UniProtKB-UniRule"/>
</dbReference>
<dbReference type="GO" id="GO:0050487">
    <property type="term" value="F:sulfoacetaldehyde acetyltransferase activity"/>
    <property type="evidence" value="ECO:0007669"/>
    <property type="project" value="UniProtKB-UniRule"/>
</dbReference>
<dbReference type="EMBL" id="CP000661">
    <property type="protein sequence ID" value="ABP69666.1"/>
    <property type="molecule type" value="Genomic_DNA"/>
</dbReference>
<dbReference type="Pfam" id="PF02775">
    <property type="entry name" value="TPP_enzyme_C"/>
    <property type="match status" value="1"/>
</dbReference>
<gene>
    <name evidence="16" type="ordered locus">Rsph17025_0760</name>
</gene>
<evidence type="ECO:0000256" key="8">
    <source>
        <dbReference type="ARBA" id="ARBA00023052"/>
    </source>
</evidence>
<dbReference type="Pfam" id="PF02776">
    <property type="entry name" value="TPP_enzyme_N"/>
    <property type="match status" value="1"/>
</dbReference>
<dbReference type="InterPro" id="IPR045229">
    <property type="entry name" value="TPP_enz"/>
</dbReference>
<dbReference type="NCBIfam" id="NF005713">
    <property type="entry name" value="PRK07525.1"/>
    <property type="match status" value="1"/>
</dbReference>
<dbReference type="GO" id="GO:0005948">
    <property type="term" value="C:acetolactate synthase complex"/>
    <property type="evidence" value="ECO:0007669"/>
    <property type="project" value="TreeGrafter"/>
</dbReference>
<evidence type="ECO:0000256" key="3">
    <source>
        <dbReference type="ARBA" id="ARBA00007812"/>
    </source>
</evidence>
<evidence type="ECO:0000256" key="2">
    <source>
        <dbReference type="ARBA" id="ARBA00001964"/>
    </source>
</evidence>